<dbReference type="OrthoDB" id="6155648at2759"/>
<dbReference type="InterPro" id="IPR013783">
    <property type="entry name" value="Ig-like_fold"/>
</dbReference>
<feature type="domain" description="Fibronectin type-III" evidence="2">
    <location>
        <begin position="11"/>
        <end position="108"/>
    </location>
</feature>
<feature type="region of interest" description="Disordered" evidence="1">
    <location>
        <begin position="121"/>
        <end position="140"/>
    </location>
</feature>
<gene>
    <name evidence="3" type="ORF">TTAC_LOCUS4798</name>
</gene>
<evidence type="ECO:0000313" key="4">
    <source>
        <dbReference type="Proteomes" id="UP000274429"/>
    </source>
</evidence>
<dbReference type="PROSITE" id="PS50853">
    <property type="entry name" value="FN3"/>
    <property type="match status" value="1"/>
</dbReference>
<dbReference type="CDD" id="cd00063">
    <property type="entry name" value="FN3"/>
    <property type="match status" value="1"/>
</dbReference>
<dbReference type="EMBL" id="UYWX01005365">
    <property type="protein sequence ID" value="VDM25667.1"/>
    <property type="molecule type" value="Genomic_DNA"/>
</dbReference>
<dbReference type="SUPFAM" id="SSF49265">
    <property type="entry name" value="Fibronectin type III"/>
    <property type="match status" value="1"/>
</dbReference>
<dbReference type="STRING" id="6205.A0A0R3WVM3"/>
<dbReference type="Proteomes" id="UP000274429">
    <property type="component" value="Unassembled WGS sequence"/>
</dbReference>
<dbReference type="AlphaFoldDB" id="A0A0R3WVM3"/>
<reference evidence="3 4" key="2">
    <citation type="submission" date="2018-11" db="EMBL/GenBank/DDBJ databases">
        <authorList>
            <consortium name="Pathogen Informatics"/>
        </authorList>
    </citation>
    <scope>NUCLEOTIDE SEQUENCE [LARGE SCALE GENOMIC DNA]</scope>
</reference>
<dbReference type="InterPro" id="IPR003961">
    <property type="entry name" value="FN3_dom"/>
</dbReference>
<dbReference type="SMART" id="SM00060">
    <property type="entry name" value="FN3"/>
    <property type="match status" value="1"/>
</dbReference>
<dbReference type="InterPro" id="IPR036116">
    <property type="entry name" value="FN3_sf"/>
</dbReference>
<organism evidence="5">
    <name type="scientific">Hydatigena taeniaeformis</name>
    <name type="common">Feline tapeworm</name>
    <name type="synonym">Taenia taeniaeformis</name>
    <dbReference type="NCBI Taxonomy" id="6205"/>
    <lineage>
        <taxon>Eukaryota</taxon>
        <taxon>Metazoa</taxon>
        <taxon>Spiralia</taxon>
        <taxon>Lophotrochozoa</taxon>
        <taxon>Platyhelminthes</taxon>
        <taxon>Cestoda</taxon>
        <taxon>Eucestoda</taxon>
        <taxon>Cyclophyllidea</taxon>
        <taxon>Taeniidae</taxon>
        <taxon>Hydatigera</taxon>
    </lineage>
</organism>
<evidence type="ECO:0000259" key="2">
    <source>
        <dbReference type="PROSITE" id="PS50853"/>
    </source>
</evidence>
<evidence type="ECO:0000256" key="1">
    <source>
        <dbReference type="SAM" id="MobiDB-lite"/>
    </source>
</evidence>
<accession>A0A0R3WVM3</accession>
<dbReference type="Pfam" id="PF00041">
    <property type="entry name" value="fn3"/>
    <property type="match status" value="1"/>
</dbReference>
<sequence>MSYHRRLDFSVPQNVRIRAINPHIVILSWKPPAGPNGRITSYTVEWFVDKRRQKNILINSGHFYAFKGLKSGQTVEASVCAHNQPATSVKLDYIGSRSDFVKITTPSDKRAKGSVAIRVVKKKKPPAAASEKKTKDGAGFTLKRKKTKVVVSAISGSKAGGSPTTSSD</sequence>
<name>A0A0R3WVM3_HYDTA</name>
<reference evidence="5" key="1">
    <citation type="submission" date="2017-02" db="UniProtKB">
        <authorList>
            <consortium name="WormBaseParasite"/>
        </authorList>
    </citation>
    <scope>IDENTIFICATION</scope>
</reference>
<evidence type="ECO:0000313" key="3">
    <source>
        <dbReference type="EMBL" id="VDM25667.1"/>
    </source>
</evidence>
<proteinExistence type="predicted"/>
<keyword evidence="4" id="KW-1185">Reference proteome</keyword>
<dbReference type="WBParaSite" id="TTAC_0000481301-mRNA-1">
    <property type="protein sequence ID" value="TTAC_0000481301-mRNA-1"/>
    <property type="gene ID" value="TTAC_0000481301"/>
</dbReference>
<evidence type="ECO:0000313" key="5">
    <source>
        <dbReference type="WBParaSite" id="TTAC_0000481301-mRNA-1"/>
    </source>
</evidence>
<protein>
    <submittedName>
        <fullName evidence="5">Fibronectin type-III domain-containing protein</fullName>
    </submittedName>
</protein>
<dbReference type="Gene3D" id="2.60.40.10">
    <property type="entry name" value="Immunoglobulins"/>
    <property type="match status" value="1"/>
</dbReference>